<dbReference type="AlphaFoldDB" id="B3SAZ0"/>
<keyword evidence="2" id="KW-1185">Reference proteome</keyword>
<dbReference type="eggNOG" id="ENOG502S7R5">
    <property type="taxonomic scope" value="Eukaryota"/>
</dbReference>
<dbReference type="CTD" id="6758668"/>
<gene>
    <name evidence="1" type="ORF">TRIADDRAFT_61431</name>
</gene>
<dbReference type="OrthoDB" id="7085216at2759"/>
<dbReference type="GeneID" id="6758668"/>
<dbReference type="STRING" id="10228.B3SAZ0"/>
<dbReference type="PhylomeDB" id="B3SAZ0"/>
<dbReference type="OMA" id="DHCILND"/>
<dbReference type="PANTHER" id="PTHR35263">
    <property type="entry name" value="TESTIS-EXPRESSED PROTEIN 49"/>
    <property type="match status" value="1"/>
</dbReference>
<dbReference type="EMBL" id="DS985263">
    <property type="protein sequence ID" value="EDV20016.1"/>
    <property type="molecule type" value="Genomic_DNA"/>
</dbReference>
<dbReference type="InterPro" id="IPR038775">
    <property type="entry name" value="SPMIP11"/>
</dbReference>
<name>B3SAZ0_TRIAD</name>
<dbReference type="PANTHER" id="PTHR35263:SF1">
    <property type="entry name" value="TESTIS-EXPRESSED PROTEIN 49"/>
    <property type="match status" value="1"/>
</dbReference>
<dbReference type="HOGENOM" id="CLU_129931_0_0_1"/>
<sequence>MAFFNVTRLGVQDPVKASLRDEKETQDIYDTKKKTLKVDVSTERKTAIKLDSSEIYKDKRRRHERSLLGPKEVYQTPMTTSQEYGWHDNNEKEPWMQSKRHVHVNSEMTKFVKSMALTNRDFSLY</sequence>
<dbReference type="GO" id="GO:0160111">
    <property type="term" value="C:axonemal A tubule inner sheath"/>
    <property type="evidence" value="ECO:0000318"/>
    <property type="project" value="GO_Central"/>
</dbReference>
<protein>
    <submittedName>
        <fullName evidence="1">Uncharacterized protein</fullName>
    </submittedName>
</protein>
<organism evidence="1 2">
    <name type="scientific">Trichoplax adhaerens</name>
    <name type="common">Trichoplax reptans</name>
    <dbReference type="NCBI Taxonomy" id="10228"/>
    <lineage>
        <taxon>Eukaryota</taxon>
        <taxon>Metazoa</taxon>
        <taxon>Placozoa</taxon>
        <taxon>Uniplacotomia</taxon>
        <taxon>Trichoplacea</taxon>
        <taxon>Trichoplacidae</taxon>
        <taxon>Trichoplax</taxon>
    </lineage>
</organism>
<dbReference type="KEGG" id="tad:TRIADDRAFT_61431"/>
<reference evidence="1 2" key="1">
    <citation type="journal article" date="2008" name="Nature">
        <title>The Trichoplax genome and the nature of placozoans.</title>
        <authorList>
            <person name="Srivastava M."/>
            <person name="Begovic E."/>
            <person name="Chapman J."/>
            <person name="Putnam N.H."/>
            <person name="Hellsten U."/>
            <person name="Kawashima T."/>
            <person name="Kuo A."/>
            <person name="Mitros T."/>
            <person name="Salamov A."/>
            <person name="Carpenter M.L."/>
            <person name="Signorovitch A.Y."/>
            <person name="Moreno M.A."/>
            <person name="Kamm K."/>
            <person name="Grimwood J."/>
            <person name="Schmutz J."/>
            <person name="Shapiro H."/>
            <person name="Grigoriev I.V."/>
            <person name="Buss L.W."/>
            <person name="Schierwater B."/>
            <person name="Dellaporta S.L."/>
            <person name="Rokhsar D.S."/>
        </authorList>
    </citation>
    <scope>NUCLEOTIDE SEQUENCE [LARGE SCALE GENOMIC DNA]</scope>
    <source>
        <strain evidence="1 2">Grell-BS-1999</strain>
    </source>
</reference>
<evidence type="ECO:0000313" key="2">
    <source>
        <dbReference type="Proteomes" id="UP000009022"/>
    </source>
</evidence>
<dbReference type="Proteomes" id="UP000009022">
    <property type="component" value="Unassembled WGS sequence"/>
</dbReference>
<dbReference type="InParanoid" id="B3SAZ0"/>
<accession>B3SAZ0</accession>
<dbReference type="Pfam" id="PF22593">
    <property type="entry name" value="SPMIP11"/>
    <property type="match status" value="1"/>
</dbReference>
<dbReference type="RefSeq" id="XP_002117400.1">
    <property type="nucleotide sequence ID" value="XM_002117364.1"/>
</dbReference>
<proteinExistence type="predicted"/>
<evidence type="ECO:0000313" key="1">
    <source>
        <dbReference type="EMBL" id="EDV20016.1"/>
    </source>
</evidence>